<dbReference type="PANTHER" id="PTHR31299">
    <property type="entry name" value="ESTERASE, PUTATIVE (AFU_ORTHOLOGUE AFUA_1G05850)-RELATED"/>
    <property type="match status" value="1"/>
</dbReference>
<comment type="caution">
    <text evidence="2">The sequence shown here is derived from an EMBL/GenBank/DDBJ whole genome shotgun (WGS) entry which is preliminary data.</text>
</comment>
<dbReference type="Gene3D" id="3.40.1660.10">
    <property type="entry name" value="EreA-like (biosynthetic domain)"/>
    <property type="match status" value="1"/>
</dbReference>
<dbReference type="PANTHER" id="PTHR31299:SF0">
    <property type="entry name" value="ESTERASE, PUTATIVE (AFU_ORTHOLOGUE AFUA_1G05850)-RELATED"/>
    <property type="match status" value="1"/>
</dbReference>
<dbReference type="Pfam" id="PF05139">
    <property type="entry name" value="Erythro_esteras"/>
    <property type="match status" value="1"/>
</dbReference>
<feature type="signal peptide" evidence="1">
    <location>
        <begin position="1"/>
        <end position="23"/>
    </location>
</feature>
<dbReference type="SUPFAM" id="SSF159501">
    <property type="entry name" value="EreA/ChaN-like"/>
    <property type="match status" value="1"/>
</dbReference>
<reference evidence="2 3" key="1">
    <citation type="submission" date="2021-03" db="EMBL/GenBank/DDBJ databases">
        <authorList>
            <person name="Kim M.K."/>
        </authorList>
    </citation>
    <scope>NUCLEOTIDE SEQUENCE [LARGE SCALE GENOMIC DNA]</scope>
    <source>
        <strain evidence="2 3">BT442</strain>
    </source>
</reference>
<organism evidence="2 3">
    <name type="scientific">Hymenobacter negativus</name>
    <dbReference type="NCBI Taxonomy" id="2795026"/>
    <lineage>
        <taxon>Bacteria</taxon>
        <taxon>Pseudomonadati</taxon>
        <taxon>Bacteroidota</taxon>
        <taxon>Cytophagia</taxon>
        <taxon>Cytophagales</taxon>
        <taxon>Hymenobacteraceae</taxon>
        <taxon>Hymenobacter</taxon>
    </lineage>
</organism>
<feature type="chain" id="PRO_5045599174" evidence="1">
    <location>
        <begin position="24"/>
        <end position="448"/>
    </location>
</feature>
<name>A0ABS3QGQ5_9BACT</name>
<dbReference type="InterPro" id="IPR007815">
    <property type="entry name" value="Emycin_Estase"/>
</dbReference>
<evidence type="ECO:0000256" key="1">
    <source>
        <dbReference type="SAM" id="SignalP"/>
    </source>
</evidence>
<evidence type="ECO:0000313" key="3">
    <source>
        <dbReference type="Proteomes" id="UP000664369"/>
    </source>
</evidence>
<accession>A0ABS3QGQ5</accession>
<keyword evidence="1" id="KW-0732">Signal</keyword>
<evidence type="ECO:0000313" key="2">
    <source>
        <dbReference type="EMBL" id="MBO2009910.1"/>
    </source>
</evidence>
<protein>
    <submittedName>
        <fullName evidence="2">Erythromycin esterase family protein</fullName>
    </submittedName>
</protein>
<dbReference type="Proteomes" id="UP000664369">
    <property type="component" value="Unassembled WGS sequence"/>
</dbReference>
<dbReference type="Gene3D" id="3.30.1870.10">
    <property type="entry name" value="EreA-like, domain 2"/>
    <property type="match status" value="1"/>
</dbReference>
<dbReference type="CDD" id="cd14728">
    <property type="entry name" value="Ere-like"/>
    <property type="match status" value="1"/>
</dbReference>
<dbReference type="Gene3D" id="1.20.1440.30">
    <property type="entry name" value="Biosynthetic Protein domain"/>
    <property type="match status" value="1"/>
</dbReference>
<dbReference type="InterPro" id="IPR052036">
    <property type="entry name" value="Hydrolase/PRTase-associated"/>
</dbReference>
<dbReference type="RefSeq" id="WP_208175545.1">
    <property type="nucleotide sequence ID" value="NZ_JAGETZ010000005.1"/>
</dbReference>
<dbReference type="EMBL" id="JAGETZ010000005">
    <property type="protein sequence ID" value="MBO2009910.1"/>
    <property type="molecule type" value="Genomic_DNA"/>
</dbReference>
<proteinExistence type="predicted"/>
<sequence>MKISFRALFASALLATASLTAQAQATTPAAAPVATPDTARVVLNPALLTPISLQSFEAFRTAVQPLIRQMAGKKVVALGEGTHGTAEFYRVRFWLTRILVEDHGYTQVALENDYTDTYLLDEALRHPAANVSQLMQRHLYGIWQNQETKELLTWLQAHNRTHRRQPLALRGIDGAYALPEAQQLATLAARYPKAGLQPLAAQLLQAAGTQDSVLAYINTKFKGYKFSRKRWLSTGLDGYYAAEKILAALPTARLPRSQRALAEGYATDAMLALDVFYKFAVTKKDASRDSTMAEMTRFLVREPGAKVIIWAHNAHVSRKSADPTDNNGGGTGSFIERLLPGQYFALGTTTATGTYAATTDGRITRTSVFTSYPLDKPLAGSWEASLAGASAPNFFLLTNQLGTQNLKRPHRLVGYMPDSGKDSYYDYKLSEAYDAVLFLRQTTAATPL</sequence>
<gene>
    <name evidence="2" type="ORF">J4E00_12680</name>
</gene>
<keyword evidence="3" id="KW-1185">Reference proteome</keyword>